<dbReference type="Pfam" id="PF00072">
    <property type="entry name" value="Response_reg"/>
    <property type="match status" value="1"/>
</dbReference>
<evidence type="ECO:0000256" key="5">
    <source>
        <dbReference type="ARBA" id="ARBA00023015"/>
    </source>
</evidence>
<evidence type="ECO:0000256" key="1">
    <source>
        <dbReference type="ARBA" id="ARBA00004496"/>
    </source>
</evidence>
<accession>A0A162DQF0</accession>
<keyword evidence="4" id="KW-0902">Two-component regulatory system</keyword>
<keyword evidence="6" id="KW-0238">DNA-binding</keyword>
<dbReference type="InterPro" id="IPR051552">
    <property type="entry name" value="HptR"/>
</dbReference>
<sequence>MYKVIIVDDEPMIRKGIQTVIDWKSFNFEISGSAKNGMEGLELFRKVRPDLMIIDIKMPKMNGLQLLEQIRAENSDVHVLILSGFADFEYAQKAMVYQVDGYLLKPIDEDDLTDCIKKIQNSLFSKKKKQFNFGELENELLRIGDCSEPSEMIVEVFQRSPACQMLFIEFYYQNKKPVQLIYEKEFFKKEIENKEFGYLFWNGHRLTIFLTTPFDGENPIKDMMKRWKPLSSEDYFYMVKSEVFTSYEEMREQYWKSLNLLEYRFYFPENTLIRPFSATSYNQQTNCDDQATLKELTGKLTFSLELGDEKFVQNYLQQLMESFIVREVSENEIKETFLLILSKVLLEFKAPNLDLKDLSQAQATKLHHCLEEMNQKRFLNKVMDLLMPILENIQQQDLDIHIKKMIVIIHNHFHQNIKLESLADLLNYNSAYLGKLFKKYTGEYFNTYLDRTRIEKGKQLLLDGKKVYEVAEEIGYGNVDYFHRKFKKYVGISPTTFKRSKVTETKSG</sequence>
<dbReference type="InterPro" id="IPR018062">
    <property type="entry name" value="HTH_AraC-typ_CS"/>
</dbReference>
<dbReference type="PRINTS" id="PR00032">
    <property type="entry name" value="HTHARAC"/>
</dbReference>
<comment type="caution">
    <text evidence="11">The sequence shown here is derived from an EMBL/GenBank/DDBJ whole genome shotgun (WGS) entry which is preliminary data.</text>
</comment>
<dbReference type="PROSITE" id="PS01124">
    <property type="entry name" value="HTH_ARAC_FAMILY_2"/>
    <property type="match status" value="1"/>
</dbReference>
<dbReference type="EMBL" id="LTAO01000018">
    <property type="protein sequence ID" value="KYG30554.1"/>
    <property type="molecule type" value="Genomic_DNA"/>
</dbReference>
<proteinExistence type="predicted"/>
<keyword evidence="2" id="KW-0963">Cytoplasm</keyword>
<evidence type="ECO:0000256" key="6">
    <source>
        <dbReference type="ARBA" id="ARBA00023125"/>
    </source>
</evidence>
<dbReference type="InterPro" id="IPR009057">
    <property type="entry name" value="Homeodomain-like_sf"/>
</dbReference>
<evidence type="ECO:0000256" key="4">
    <source>
        <dbReference type="ARBA" id="ARBA00023012"/>
    </source>
</evidence>
<reference evidence="11" key="1">
    <citation type="submission" date="2016-02" db="EMBL/GenBank/DDBJ databases">
        <title>Genome sequence of Bacillus trypoxylicola KCTC 13244(T).</title>
        <authorList>
            <person name="Jeong H."/>
            <person name="Park S.-H."/>
            <person name="Choi S.-K."/>
        </authorList>
    </citation>
    <scope>NUCLEOTIDE SEQUENCE [LARGE SCALE GENOMIC DNA]</scope>
    <source>
        <strain evidence="11">KCTC 13244</strain>
    </source>
</reference>
<evidence type="ECO:0000256" key="8">
    <source>
        <dbReference type="PROSITE-ProRule" id="PRU00169"/>
    </source>
</evidence>
<dbReference type="SUPFAM" id="SSF46689">
    <property type="entry name" value="Homeodomain-like"/>
    <property type="match status" value="2"/>
</dbReference>
<evidence type="ECO:0000256" key="7">
    <source>
        <dbReference type="ARBA" id="ARBA00023163"/>
    </source>
</evidence>
<evidence type="ECO:0000259" key="10">
    <source>
        <dbReference type="PROSITE" id="PS50110"/>
    </source>
</evidence>
<dbReference type="SUPFAM" id="SSF52172">
    <property type="entry name" value="CheY-like"/>
    <property type="match status" value="1"/>
</dbReference>
<dbReference type="PANTHER" id="PTHR42713:SF3">
    <property type="entry name" value="TRANSCRIPTIONAL REGULATORY PROTEIN HPTR"/>
    <property type="match status" value="1"/>
</dbReference>
<feature type="modified residue" description="4-aspartylphosphate" evidence="8">
    <location>
        <position position="55"/>
    </location>
</feature>
<dbReference type="Gene3D" id="3.40.50.2300">
    <property type="match status" value="1"/>
</dbReference>
<dbReference type="Gene3D" id="1.10.10.60">
    <property type="entry name" value="Homeodomain-like"/>
    <property type="match status" value="2"/>
</dbReference>
<dbReference type="InterPro" id="IPR011006">
    <property type="entry name" value="CheY-like_superfamily"/>
</dbReference>
<keyword evidence="7" id="KW-0804">Transcription</keyword>
<dbReference type="STRING" id="519424.AZF04_19460"/>
<dbReference type="SMART" id="SM00448">
    <property type="entry name" value="REC"/>
    <property type="match status" value="1"/>
</dbReference>
<name>A0A162DQF0_9BACI</name>
<dbReference type="PROSITE" id="PS00041">
    <property type="entry name" value="HTH_ARAC_FAMILY_1"/>
    <property type="match status" value="1"/>
</dbReference>
<dbReference type="GO" id="GO:0000160">
    <property type="term" value="P:phosphorelay signal transduction system"/>
    <property type="evidence" value="ECO:0007669"/>
    <property type="project" value="UniProtKB-KW"/>
</dbReference>
<dbReference type="PROSITE" id="PS50110">
    <property type="entry name" value="RESPONSE_REGULATORY"/>
    <property type="match status" value="1"/>
</dbReference>
<organism evidence="11 12">
    <name type="scientific">Alkalihalobacillus trypoxylicola</name>
    <dbReference type="NCBI Taxonomy" id="519424"/>
    <lineage>
        <taxon>Bacteria</taxon>
        <taxon>Bacillati</taxon>
        <taxon>Bacillota</taxon>
        <taxon>Bacilli</taxon>
        <taxon>Bacillales</taxon>
        <taxon>Bacillaceae</taxon>
        <taxon>Alkalihalobacillus</taxon>
    </lineage>
</organism>
<dbReference type="CDD" id="cd17536">
    <property type="entry name" value="REC_YesN-like"/>
    <property type="match status" value="1"/>
</dbReference>
<evidence type="ECO:0000259" key="9">
    <source>
        <dbReference type="PROSITE" id="PS01124"/>
    </source>
</evidence>
<dbReference type="RefSeq" id="WP_061948935.1">
    <property type="nucleotide sequence ID" value="NZ_LTAO01000018.1"/>
</dbReference>
<dbReference type="GO" id="GO:0043565">
    <property type="term" value="F:sequence-specific DNA binding"/>
    <property type="evidence" value="ECO:0007669"/>
    <property type="project" value="InterPro"/>
</dbReference>
<dbReference type="Pfam" id="PF12833">
    <property type="entry name" value="HTH_18"/>
    <property type="match status" value="1"/>
</dbReference>
<evidence type="ECO:0008006" key="13">
    <source>
        <dbReference type="Google" id="ProtNLM"/>
    </source>
</evidence>
<dbReference type="OrthoDB" id="342399at2"/>
<dbReference type="InterPro" id="IPR001789">
    <property type="entry name" value="Sig_transdc_resp-reg_receiver"/>
</dbReference>
<gene>
    <name evidence="11" type="ORF">AZF04_19460</name>
</gene>
<feature type="domain" description="Response regulatory" evidence="10">
    <location>
        <begin position="3"/>
        <end position="120"/>
    </location>
</feature>
<keyword evidence="3 8" id="KW-0597">Phosphoprotein</keyword>
<evidence type="ECO:0000313" key="12">
    <source>
        <dbReference type="Proteomes" id="UP000075806"/>
    </source>
</evidence>
<evidence type="ECO:0000256" key="3">
    <source>
        <dbReference type="ARBA" id="ARBA00022553"/>
    </source>
</evidence>
<keyword evidence="12" id="KW-1185">Reference proteome</keyword>
<dbReference type="SMART" id="SM00342">
    <property type="entry name" value="HTH_ARAC"/>
    <property type="match status" value="1"/>
</dbReference>
<dbReference type="GO" id="GO:0005737">
    <property type="term" value="C:cytoplasm"/>
    <property type="evidence" value="ECO:0007669"/>
    <property type="project" value="UniProtKB-SubCell"/>
</dbReference>
<dbReference type="GO" id="GO:0003700">
    <property type="term" value="F:DNA-binding transcription factor activity"/>
    <property type="evidence" value="ECO:0007669"/>
    <property type="project" value="InterPro"/>
</dbReference>
<protein>
    <recommendedName>
        <fullName evidence="13">Two-component system response regulator</fullName>
    </recommendedName>
</protein>
<evidence type="ECO:0000313" key="11">
    <source>
        <dbReference type="EMBL" id="KYG30554.1"/>
    </source>
</evidence>
<evidence type="ECO:0000256" key="2">
    <source>
        <dbReference type="ARBA" id="ARBA00022490"/>
    </source>
</evidence>
<dbReference type="PANTHER" id="PTHR42713">
    <property type="entry name" value="HISTIDINE KINASE-RELATED"/>
    <property type="match status" value="1"/>
</dbReference>
<dbReference type="Proteomes" id="UP000075806">
    <property type="component" value="Unassembled WGS sequence"/>
</dbReference>
<dbReference type="InterPro" id="IPR020449">
    <property type="entry name" value="Tscrpt_reg_AraC-type_HTH"/>
</dbReference>
<comment type="subcellular location">
    <subcellularLocation>
        <location evidence="1">Cytoplasm</location>
    </subcellularLocation>
</comment>
<dbReference type="AlphaFoldDB" id="A0A162DQF0"/>
<dbReference type="InterPro" id="IPR018060">
    <property type="entry name" value="HTH_AraC"/>
</dbReference>
<feature type="domain" description="HTH araC/xylS-type" evidence="9">
    <location>
        <begin position="403"/>
        <end position="500"/>
    </location>
</feature>
<keyword evidence="5" id="KW-0805">Transcription regulation</keyword>